<proteinExistence type="evidence at transcript level"/>
<keyword evidence="2" id="KW-0732">Signal</keyword>
<evidence type="ECO:0000256" key="2">
    <source>
        <dbReference type="SAM" id="SignalP"/>
    </source>
</evidence>
<evidence type="ECO:0000313" key="3">
    <source>
        <dbReference type="EMBL" id="JAB72356.1"/>
    </source>
</evidence>
<sequence length="198" mass="21784">MPLLFVIQQMLLICTACPPHGPSSATLALGSGFVQQETFVPPVNHSIAGLLHNHRAATMEQCRSSTRADPAAAIVTGHGNFGTDKSSNMPLLFVIQQVSEGNCVNFRSDNRFIIVLPCPQVFFDCAMKCRDNLLLLLSGDVERNPGPETRLETMISQVLENQKQLKSELKEVKENQIASQQRQNAMADKITHLETALD</sequence>
<feature type="signal peptide" evidence="2">
    <location>
        <begin position="1"/>
        <end position="16"/>
    </location>
</feature>
<reference evidence="3" key="1">
    <citation type="journal article" date="2015" name="Sci. Rep.">
        <title>Tissue- and time-dependent transcription in Ixodes ricinus salivary glands and midguts when blood feeding on the vertebrate host.</title>
        <authorList>
            <person name="Kotsyfakis M."/>
            <person name="Schwarz A."/>
            <person name="Erhart J."/>
            <person name="Ribeiro J.M."/>
        </authorList>
    </citation>
    <scope>NUCLEOTIDE SEQUENCE</scope>
    <source>
        <tissue evidence="3">Salivary gland and midgut</tissue>
    </source>
</reference>
<feature type="chain" id="PRO_5004738696" evidence="2">
    <location>
        <begin position="17"/>
        <end position="198"/>
    </location>
</feature>
<organism evidence="3">
    <name type="scientific">Ixodes ricinus</name>
    <name type="common">Common tick</name>
    <name type="synonym">Acarus ricinus</name>
    <dbReference type="NCBI Taxonomy" id="34613"/>
    <lineage>
        <taxon>Eukaryota</taxon>
        <taxon>Metazoa</taxon>
        <taxon>Ecdysozoa</taxon>
        <taxon>Arthropoda</taxon>
        <taxon>Chelicerata</taxon>
        <taxon>Arachnida</taxon>
        <taxon>Acari</taxon>
        <taxon>Parasitiformes</taxon>
        <taxon>Ixodida</taxon>
        <taxon>Ixodoidea</taxon>
        <taxon>Ixodidae</taxon>
        <taxon>Ixodinae</taxon>
        <taxon>Ixodes</taxon>
    </lineage>
</organism>
<dbReference type="EMBL" id="GANP01012112">
    <property type="protein sequence ID" value="JAB72356.1"/>
    <property type="molecule type" value="mRNA"/>
</dbReference>
<protein>
    <submittedName>
        <fullName evidence="3">Putative secreted protein</fullName>
    </submittedName>
</protein>
<dbReference type="AlphaFoldDB" id="V5IDD8"/>
<accession>V5IDD8</accession>
<evidence type="ECO:0000256" key="1">
    <source>
        <dbReference type="SAM" id="Coils"/>
    </source>
</evidence>
<feature type="coiled-coil region" evidence="1">
    <location>
        <begin position="155"/>
        <end position="182"/>
    </location>
</feature>
<feature type="non-terminal residue" evidence="3">
    <location>
        <position position="198"/>
    </location>
</feature>
<keyword evidence="1" id="KW-0175">Coiled coil</keyword>
<name>V5IDD8_IXORI</name>